<dbReference type="SUPFAM" id="SSF118290">
    <property type="entry name" value="WRKY DNA-binding domain"/>
    <property type="match status" value="1"/>
</dbReference>
<evidence type="ECO:0000256" key="5">
    <source>
        <dbReference type="ARBA" id="ARBA00023242"/>
    </source>
</evidence>
<keyword evidence="4" id="KW-0804">Transcription</keyword>
<evidence type="ECO:0000256" key="6">
    <source>
        <dbReference type="SAM" id="MobiDB-lite"/>
    </source>
</evidence>
<name>A0AAV1XE72_LUPLU</name>
<feature type="compositionally biased region" description="Low complexity" evidence="6">
    <location>
        <begin position="230"/>
        <end position="244"/>
    </location>
</feature>
<dbReference type="GO" id="GO:0000976">
    <property type="term" value="F:transcription cis-regulatory region binding"/>
    <property type="evidence" value="ECO:0007669"/>
    <property type="project" value="TreeGrafter"/>
</dbReference>
<dbReference type="SMART" id="SM00774">
    <property type="entry name" value="WRKY"/>
    <property type="match status" value="1"/>
</dbReference>
<evidence type="ECO:0000256" key="4">
    <source>
        <dbReference type="ARBA" id="ARBA00023163"/>
    </source>
</evidence>
<evidence type="ECO:0000256" key="1">
    <source>
        <dbReference type="ARBA" id="ARBA00004123"/>
    </source>
</evidence>
<feature type="domain" description="WRKY" evidence="7">
    <location>
        <begin position="123"/>
        <end position="178"/>
    </location>
</feature>
<dbReference type="PANTHER" id="PTHR32096:SF146">
    <property type="entry name" value="WRKY TRANSCRIPTION FACTOR 19-RELATED"/>
    <property type="match status" value="1"/>
</dbReference>
<evidence type="ECO:0000313" key="9">
    <source>
        <dbReference type="Proteomes" id="UP001497480"/>
    </source>
</evidence>
<dbReference type="Proteomes" id="UP001497480">
    <property type="component" value="Unassembled WGS sequence"/>
</dbReference>
<evidence type="ECO:0000313" key="8">
    <source>
        <dbReference type="EMBL" id="CAL0319613.1"/>
    </source>
</evidence>
<dbReference type="PROSITE" id="PS50811">
    <property type="entry name" value="WRKY"/>
    <property type="match status" value="1"/>
</dbReference>
<accession>A0AAV1XE72</accession>
<comment type="subcellular location">
    <subcellularLocation>
        <location evidence="1">Nucleus</location>
    </subcellularLocation>
</comment>
<dbReference type="AlphaFoldDB" id="A0AAV1XE72"/>
<dbReference type="EMBL" id="CAXHTB010000014">
    <property type="protein sequence ID" value="CAL0319613.1"/>
    <property type="molecule type" value="Genomic_DNA"/>
</dbReference>
<feature type="region of interest" description="Disordered" evidence="6">
    <location>
        <begin position="225"/>
        <end position="249"/>
    </location>
</feature>
<keyword evidence="5" id="KW-0539">Nucleus</keyword>
<protein>
    <recommendedName>
        <fullName evidence="7">WRKY domain-containing protein</fullName>
    </recommendedName>
</protein>
<comment type="caution">
    <text evidence="8">The sequence shown here is derived from an EMBL/GenBank/DDBJ whole genome shotgun (WGS) entry which is preliminary data.</text>
</comment>
<evidence type="ECO:0000256" key="2">
    <source>
        <dbReference type="ARBA" id="ARBA00023015"/>
    </source>
</evidence>
<organism evidence="8 9">
    <name type="scientific">Lupinus luteus</name>
    <name type="common">European yellow lupine</name>
    <dbReference type="NCBI Taxonomy" id="3873"/>
    <lineage>
        <taxon>Eukaryota</taxon>
        <taxon>Viridiplantae</taxon>
        <taxon>Streptophyta</taxon>
        <taxon>Embryophyta</taxon>
        <taxon>Tracheophyta</taxon>
        <taxon>Spermatophyta</taxon>
        <taxon>Magnoliopsida</taxon>
        <taxon>eudicotyledons</taxon>
        <taxon>Gunneridae</taxon>
        <taxon>Pentapetalae</taxon>
        <taxon>rosids</taxon>
        <taxon>fabids</taxon>
        <taxon>Fabales</taxon>
        <taxon>Fabaceae</taxon>
        <taxon>Papilionoideae</taxon>
        <taxon>50 kb inversion clade</taxon>
        <taxon>genistoids sensu lato</taxon>
        <taxon>core genistoids</taxon>
        <taxon>Genisteae</taxon>
        <taxon>Lupinus</taxon>
    </lineage>
</organism>
<dbReference type="Gene3D" id="2.20.25.80">
    <property type="entry name" value="WRKY domain"/>
    <property type="match status" value="1"/>
</dbReference>
<dbReference type="InterPro" id="IPR044810">
    <property type="entry name" value="WRKY_plant"/>
</dbReference>
<evidence type="ECO:0000259" key="7">
    <source>
        <dbReference type="PROSITE" id="PS50811"/>
    </source>
</evidence>
<keyword evidence="3" id="KW-0238">DNA-binding</keyword>
<dbReference type="PANTHER" id="PTHR32096">
    <property type="entry name" value="WRKY TRANSCRIPTION FACTOR 30-RELATED-RELATED"/>
    <property type="match status" value="1"/>
</dbReference>
<dbReference type="GO" id="GO:0003700">
    <property type="term" value="F:DNA-binding transcription factor activity"/>
    <property type="evidence" value="ECO:0007669"/>
    <property type="project" value="InterPro"/>
</dbReference>
<proteinExistence type="predicted"/>
<evidence type="ECO:0000256" key="3">
    <source>
        <dbReference type="ARBA" id="ARBA00023125"/>
    </source>
</evidence>
<gene>
    <name evidence="8" type="ORF">LLUT_LOCUS20673</name>
</gene>
<dbReference type="Pfam" id="PF03106">
    <property type="entry name" value="WRKY"/>
    <property type="match status" value="1"/>
</dbReference>
<sequence>MEDIINSIYHACALAQSLESDLPNLANQPTRLSLSIDEIVETLSDAKERLMILSQHDQTPLSSFAQMMMMPHEMHHQTQMDAISMQEWLSSSYTQTTDQLLQAAMNTIPHQVRTLPETKMMGKEAMEASPSRPRKRCYYRCTHQKLYGCLAKKQVQRHNDNPSMYEVTYRGNHTCHMSSTAPLSIPPPQLLLDVTQGTISPQLSPTTASASIMWLSSVNVSLHQGGGSGMAPAAASASDGPSTSRDGADYPVVDMADVMFNNGSSSGNSIESIFPPTEDN</sequence>
<dbReference type="GO" id="GO:0005634">
    <property type="term" value="C:nucleus"/>
    <property type="evidence" value="ECO:0007669"/>
    <property type="project" value="UniProtKB-SubCell"/>
</dbReference>
<keyword evidence="2" id="KW-0805">Transcription regulation</keyword>
<dbReference type="InterPro" id="IPR036576">
    <property type="entry name" value="WRKY_dom_sf"/>
</dbReference>
<keyword evidence="9" id="KW-1185">Reference proteome</keyword>
<reference evidence="8 9" key="1">
    <citation type="submission" date="2024-03" db="EMBL/GenBank/DDBJ databases">
        <authorList>
            <person name="Martinez-Hernandez J."/>
        </authorList>
    </citation>
    <scope>NUCLEOTIDE SEQUENCE [LARGE SCALE GENOMIC DNA]</scope>
</reference>
<dbReference type="InterPro" id="IPR003657">
    <property type="entry name" value="WRKY_dom"/>
</dbReference>